<evidence type="ECO:0000256" key="1">
    <source>
        <dbReference type="ARBA" id="ARBA00010996"/>
    </source>
</evidence>
<dbReference type="PROSITE" id="PS51257">
    <property type="entry name" value="PROKAR_LIPOPROTEIN"/>
    <property type="match status" value="1"/>
</dbReference>
<name>A0A094Q856_9ZZZZ</name>
<proteinExistence type="inferred from homology"/>
<dbReference type="Pfam" id="PF02630">
    <property type="entry name" value="SCO1-SenC"/>
    <property type="match status" value="1"/>
</dbReference>
<reference evidence="2" key="1">
    <citation type="submission" date="2014-06" db="EMBL/GenBank/DDBJ databases">
        <title>Key roles for freshwater Actinobacteria revealed by deep metagenomic sequencing.</title>
        <authorList>
            <person name="Ghai R."/>
            <person name="Mizuno C.M."/>
            <person name="Picazo A."/>
            <person name="Camacho A."/>
            <person name="Rodriguez-Valera F."/>
        </authorList>
    </citation>
    <scope>NUCLEOTIDE SEQUENCE</scope>
</reference>
<comment type="similarity">
    <text evidence="1">Belongs to the SCO1/2 family.</text>
</comment>
<dbReference type="PANTHER" id="PTHR12151:SF25">
    <property type="entry name" value="LINALOOL DEHYDRATASE_ISOMERASE DOMAIN-CONTAINING PROTEIN"/>
    <property type="match status" value="1"/>
</dbReference>
<dbReference type="Gene3D" id="3.40.30.10">
    <property type="entry name" value="Glutaredoxin"/>
    <property type="match status" value="1"/>
</dbReference>
<dbReference type="AlphaFoldDB" id="A0A094Q856"/>
<organism evidence="2">
    <name type="scientific">freshwater metagenome</name>
    <dbReference type="NCBI Taxonomy" id="449393"/>
    <lineage>
        <taxon>unclassified sequences</taxon>
        <taxon>metagenomes</taxon>
        <taxon>ecological metagenomes</taxon>
    </lineage>
</organism>
<protein>
    <recommendedName>
        <fullName evidence="3">Thioredoxin domain-containing protein</fullName>
    </recommendedName>
</protein>
<dbReference type="PANTHER" id="PTHR12151">
    <property type="entry name" value="ELECTRON TRANSPORT PROTIN SCO1/SENC FAMILY MEMBER"/>
    <property type="match status" value="1"/>
</dbReference>
<evidence type="ECO:0008006" key="3">
    <source>
        <dbReference type="Google" id="ProtNLM"/>
    </source>
</evidence>
<dbReference type="CDD" id="cd02968">
    <property type="entry name" value="SCO"/>
    <property type="match status" value="1"/>
</dbReference>
<dbReference type="EMBL" id="JNSL01000029">
    <property type="protein sequence ID" value="KGA19577.1"/>
    <property type="molecule type" value="Genomic_DNA"/>
</dbReference>
<comment type="caution">
    <text evidence="2">The sequence shown here is derived from an EMBL/GenBank/DDBJ whole genome shotgun (WGS) entry which is preliminary data.</text>
</comment>
<dbReference type="InterPro" id="IPR036249">
    <property type="entry name" value="Thioredoxin-like_sf"/>
</dbReference>
<sequence length="201" mass="21544">MVFGTRIRTVVIGMVLLTSALVSCSNSHDSLDGYIPPSPKNVSTATVHEAGTSTPMTFVPAAGEVLIVYFGYTHCPDLCPTTMVAIKNAKKKIGELAAKVDLAMITVDPARDTDDILSRYLASFSDRYHALVPASDGELRAVEKLFQATSSVTNVDGEIQVVHGGTAYVVDSTGNVVVEWPFGLDSISMAHDLKILLTERK</sequence>
<dbReference type="InterPro" id="IPR003782">
    <property type="entry name" value="SCO1/SenC"/>
</dbReference>
<gene>
    <name evidence="2" type="ORF">GM51_6400</name>
</gene>
<dbReference type="SUPFAM" id="SSF52833">
    <property type="entry name" value="Thioredoxin-like"/>
    <property type="match status" value="1"/>
</dbReference>
<accession>A0A094Q856</accession>
<evidence type="ECO:0000313" key="2">
    <source>
        <dbReference type="EMBL" id="KGA19577.1"/>
    </source>
</evidence>